<feature type="transmembrane region" description="Helical" evidence="9">
    <location>
        <begin position="246"/>
        <end position="268"/>
    </location>
</feature>
<evidence type="ECO:0000256" key="1">
    <source>
        <dbReference type="ARBA" id="ARBA00004429"/>
    </source>
</evidence>
<dbReference type="PROSITE" id="PS50850">
    <property type="entry name" value="MFS"/>
    <property type="match status" value="1"/>
</dbReference>
<comment type="subcellular location">
    <subcellularLocation>
        <location evidence="1">Cell inner membrane</location>
        <topology evidence="1">Multi-pass membrane protein</topology>
    </subcellularLocation>
</comment>
<dbReference type="Proteomes" id="UP000294901">
    <property type="component" value="Unassembled WGS sequence"/>
</dbReference>
<keyword evidence="12" id="KW-1185">Reference proteome</keyword>
<dbReference type="Pfam" id="PF07690">
    <property type="entry name" value="MFS_1"/>
    <property type="match status" value="1"/>
</dbReference>
<proteinExistence type="inferred from homology"/>
<dbReference type="SUPFAM" id="SSF103473">
    <property type="entry name" value="MFS general substrate transporter"/>
    <property type="match status" value="1"/>
</dbReference>
<dbReference type="CDD" id="cd06173">
    <property type="entry name" value="MFS_MefA_like"/>
    <property type="match status" value="1"/>
</dbReference>
<dbReference type="PANTHER" id="PTHR23513:SF9">
    <property type="entry name" value="ENTEROBACTIN EXPORTER ENTS"/>
    <property type="match status" value="1"/>
</dbReference>
<keyword evidence="4 9" id="KW-0812">Transmembrane</keyword>
<evidence type="ECO:0000256" key="5">
    <source>
        <dbReference type="ARBA" id="ARBA00022989"/>
    </source>
</evidence>
<dbReference type="RefSeq" id="WP_166661265.1">
    <property type="nucleotide sequence ID" value="NZ_BOMD01000064.1"/>
</dbReference>
<feature type="transmembrane region" description="Helical" evidence="9">
    <location>
        <begin position="92"/>
        <end position="112"/>
    </location>
</feature>
<accession>A0A4V3C8K6</accession>
<feature type="transmembrane region" description="Helical" evidence="9">
    <location>
        <begin position="118"/>
        <end position="139"/>
    </location>
</feature>
<dbReference type="GO" id="GO:0005886">
    <property type="term" value="C:plasma membrane"/>
    <property type="evidence" value="ECO:0007669"/>
    <property type="project" value="UniProtKB-SubCell"/>
</dbReference>
<dbReference type="PANTHER" id="PTHR23513">
    <property type="entry name" value="INTEGRAL MEMBRANE EFFLUX PROTEIN-RELATED"/>
    <property type="match status" value="1"/>
</dbReference>
<feature type="transmembrane region" description="Helical" evidence="9">
    <location>
        <begin position="24"/>
        <end position="46"/>
    </location>
</feature>
<dbReference type="EMBL" id="SNWR01000001">
    <property type="protein sequence ID" value="TDO41958.1"/>
    <property type="molecule type" value="Genomic_DNA"/>
</dbReference>
<sequence length="468" mass="48127">MATGQHPNSSALAEVIRLRPFRRLWLVFGLSSLGDWLGLLGTSLFASAQMSSPAGQGAAFGAIIAVQLLPSLVLGPVAGLLADRFDRRRTMVVVDVARFLLFASIPTVALLSDSDALVVGWAGIASFAAQAGAMVWNPAKEAAVPNLIPRHRLEIANQLTIITTYGITPVLAALFFAAVARLPSLGSTDAAAFALFFNALTFLASAVVVYFGVPEISGRPSAATAPAETSREALRTGWLYLTGTPLLRGLTIGLLGAFAGAGIVVGGARFYSRSLGGGDATFALLFAGLFIGFGLGVLAGPRLAGQVPRRVVFGLSVQLAGLAVVLLSVTARPAVAFAEVVVVGFGAGLAFLCGITLIGGEVDDAVRGRVFAFVQTAARAMLLLAVAAAGALAGAGSPHRAVLGPWSVSLADSRLLYAVAGLSGIVVGLVALRQMAGEDLVSLGRAGWRALARRPKGHRNQSPDRSAR</sequence>
<name>A0A4V3C8K6_9ACTN</name>
<feature type="transmembrane region" description="Helical" evidence="9">
    <location>
        <begin position="191"/>
        <end position="213"/>
    </location>
</feature>
<keyword evidence="5 9" id="KW-1133">Transmembrane helix</keyword>
<dbReference type="InterPro" id="IPR011701">
    <property type="entry name" value="MFS"/>
</dbReference>
<evidence type="ECO:0000256" key="2">
    <source>
        <dbReference type="ARBA" id="ARBA00022448"/>
    </source>
</evidence>
<feature type="transmembrane region" description="Helical" evidence="9">
    <location>
        <begin position="370"/>
        <end position="395"/>
    </location>
</feature>
<keyword evidence="2" id="KW-0813">Transport</keyword>
<keyword evidence="3" id="KW-1003">Cell membrane</keyword>
<organism evidence="11 12">
    <name type="scientific">Paractinoplanes brasiliensis</name>
    <dbReference type="NCBI Taxonomy" id="52695"/>
    <lineage>
        <taxon>Bacteria</taxon>
        <taxon>Bacillati</taxon>
        <taxon>Actinomycetota</taxon>
        <taxon>Actinomycetes</taxon>
        <taxon>Micromonosporales</taxon>
        <taxon>Micromonosporaceae</taxon>
        <taxon>Paractinoplanes</taxon>
    </lineage>
</organism>
<feature type="domain" description="Major facilitator superfamily (MFS) profile" evidence="10">
    <location>
        <begin position="246"/>
        <end position="468"/>
    </location>
</feature>
<feature type="transmembrane region" description="Helical" evidence="9">
    <location>
        <begin position="280"/>
        <end position="299"/>
    </location>
</feature>
<feature type="transmembrane region" description="Helical" evidence="9">
    <location>
        <begin position="335"/>
        <end position="358"/>
    </location>
</feature>
<keyword evidence="6 9" id="KW-0472">Membrane</keyword>
<dbReference type="Gene3D" id="1.20.1250.20">
    <property type="entry name" value="MFS general substrate transporter like domains"/>
    <property type="match status" value="1"/>
</dbReference>
<feature type="transmembrane region" description="Helical" evidence="9">
    <location>
        <begin position="415"/>
        <end position="432"/>
    </location>
</feature>
<evidence type="ECO:0000256" key="3">
    <source>
        <dbReference type="ARBA" id="ARBA00022475"/>
    </source>
</evidence>
<evidence type="ECO:0000313" key="12">
    <source>
        <dbReference type="Proteomes" id="UP000294901"/>
    </source>
</evidence>
<dbReference type="InterPro" id="IPR020846">
    <property type="entry name" value="MFS_dom"/>
</dbReference>
<gene>
    <name evidence="11" type="ORF">C8E87_5719</name>
</gene>
<feature type="transmembrane region" description="Helical" evidence="9">
    <location>
        <begin position="58"/>
        <end position="80"/>
    </location>
</feature>
<dbReference type="InterPro" id="IPR036259">
    <property type="entry name" value="MFS_trans_sf"/>
</dbReference>
<comment type="similarity">
    <text evidence="7">Belongs to the major facilitator superfamily. Drug:H(+) antiporter-3 (DHA3) (TC 2.A.1.21) family.</text>
</comment>
<evidence type="ECO:0000313" key="11">
    <source>
        <dbReference type="EMBL" id="TDO41958.1"/>
    </source>
</evidence>
<evidence type="ECO:0000256" key="8">
    <source>
        <dbReference type="ARBA" id="ARBA00040914"/>
    </source>
</evidence>
<protein>
    <recommendedName>
        <fullName evidence="8">Multidrug efflux pump Tap</fullName>
    </recommendedName>
</protein>
<evidence type="ECO:0000256" key="9">
    <source>
        <dbReference type="SAM" id="Phobius"/>
    </source>
</evidence>
<evidence type="ECO:0000256" key="4">
    <source>
        <dbReference type="ARBA" id="ARBA00022692"/>
    </source>
</evidence>
<reference evidence="11 12" key="1">
    <citation type="submission" date="2019-03" db="EMBL/GenBank/DDBJ databases">
        <title>Sequencing the genomes of 1000 actinobacteria strains.</title>
        <authorList>
            <person name="Klenk H.-P."/>
        </authorList>
    </citation>
    <scope>NUCLEOTIDE SEQUENCE [LARGE SCALE GENOMIC DNA]</scope>
    <source>
        <strain evidence="11 12">DSM 43805</strain>
    </source>
</reference>
<evidence type="ECO:0000256" key="6">
    <source>
        <dbReference type="ARBA" id="ARBA00023136"/>
    </source>
</evidence>
<feature type="transmembrane region" description="Helical" evidence="9">
    <location>
        <begin position="311"/>
        <end position="329"/>
    </location>
</feature>
<feature type="transmembrane region" description="Helical" evidence="9">
    <location>
        <begin position="159"/>
        <end position="179"/>
    </location>
</feature>
<evidence type="ECO:0000259" key="10">
    <source>
        <dbReference type="PROSITE" id="PS50850"/>
    </source>
</evidence>
<dbReference type="AlphaFoldDB" id="A0A4V3C8K6"/>
<dbReference type="GO" id="GO:0022857">
    <property type="term" value="F:transmembrane transporter activity"/>
    <property type="evidence" value="ECO:0007669"/>
    <property type="project" value="InterPro"/>
</dbReference>
<evidence type="ECO:0000256" key="7">
    <source>
        <dbReference type="ARBA" id="ARBA00038075"/>
    </source>
</evidence>
<comment type="caution">
    <text evidence="11">The sequence shown here is derived from an EMBL/GenBank/DDBJ whole genome shotgun (WGS) entry which is preliminary data.</text>
</comment>